<keyword evidence="2" id="KW-0812">Transmembrane</keyword>
<feature type="region of interest" description="Disordered" evidence="1">
    <location>
        <begin position="348"/>
        <end position="372"/>
    </location>
</feature>
<dbReference type="InterPro" id="IPR040761">
    <property type="entry name" value="Tli4_N"/>
</dbReference>
<dbReference type="Pfam" id="PF18426">
    <property type="entry name" value="Tli4_C"/>
    <property type="match status" value="1"/>
</dbReference>
<dbReference type="InterPro" id="IPR041290">
    <property type="entry name" value="Tli4_C"/>
</dbReference>
<dbReference type="RefSeq" id="WP_258845302.1">
    <property type="nucleotide sequence ID" value="NZ_JANUGX010000009.1"/>
</dbReference>
<feature type="domain" description="Tle cognate immunity protein 4 C-terminal" evidence="3">
    <location>
        <begin position="186"/>
        <end position="351"/>
    </location>
</feature>
<keyword evidence="2" id="KW-0472">Membrane</keyword>
<protein>
    <submittedName>
        <fullName evidence="5">T6SS immunity protein Tli4 family protein</fullName>
    </submittedName>
</protein>
<comment type="caution">
    <text evidence="5">The sequence shown here is derived from an EMBL/GenBank/DDBJ whole genome shotgun (WGS) entry which is preliminary data.</text>
</comment>
<evidence type="ECO:0000259" key="3">
    <source>
        <dbReference type="Pfam" id="PF18426"/>
    </source>
</evidence>
<proteinExistence type="predicted"/>
<dbReference type="Proteomes" id="UP001205560">
    <property type="component" value="Unassembled WGS sequence"/>
</dbReference>
<keyword evidence="2" id="KW-1133">Transmembrane helix</keyword>
<keyword evidence="6" id="KW-1185">Reference proteome</keyword>
<name>A0ABT2A5T8_9BURK</name>
<feature type="domain" description="Tle cognate immunity protein 4 N-terminal" evidence="4">
    <location>
        <begin position="45"/>
        <end position="165"/>
    </location>
</feature>
<accession>A0ABT2A5T8</accession>
<evidence type="ECO:0000256" key="1">
    <source>
        <dbReference type="SAM" id="MobiDB-lite"/>
    </source>
</evidence>
<evidence type="ECO:0000259" key="4">
    <source>
        <dbReference type="Pfam" id="PF18443"/>
    </source>
</evidence>
<sequence>MDKPKKKVHPFLGVLAALYGIYLLYGIGNSMMDRYTVGQLTEQMKTACVGRFLIDLPATMDFSYGQVFIDGLWVSGQEETREAFDARVLARQTEIEGERNELGQKNLERLDQYNDNGFVGKILVFGRSITKGQENGRPVEWRSVKLEAYVHSNGKSFNFKADGYDPELVGDLRKLIDKLRLVPAKELPTAAGFCFGPGMFVDPLPAELTEGVTIFAGFPDHPDLALALTTRAGTEPDKEDRLARDTAVDAEMPLWQKPLMDKLRKGKRTINGIEGGEVAERWTELNFVHTFGFNWEVTGTEDNVYVPFMHLEMSTGHPVHAGARPVTSFLGEDALLQLWDKISSSIRIRPTGAPPAKPEAPPGPKPGDTASAGDICPVTGWWQCPDGAKGARVAGGQHQFLTKGQRMPQALLSRPQTLWNKLRGVQASYRLEQPTSWTLVDRRSRVRMLPAVPPAGAGPANSA</sequence>
<evidence type="ECO:0000313" key="5">
    <source>
        <dbReference type="EMBL" id="MCS0589543.1"/>
    </source>
</evidence>
<feature type="compositionally biased region" description="Pro residues" evidence="1">
    <location>
        <begin position="352"/>
        <end position="365"/>
    </location>
</feature>
<dbReference type="EMBL" id="JANUGX010000009">
    <property type="protein sequence ID" value="MCS0589543.1"/>
    <property type="molecule type" value="Genomic_DNA"/>
</dbReference>
<reference evidence="5 6" key="1">
    <citation type="submission" date="2022-08" db="EMBL/GenBank/DDBJ databases">
        <title>Reclassification of Massilia species as members of the genera Telluria, Duganella, Pseudoduganella, Mokoshia gen. nov. and Zemynaea gen. nov. using orthogonal and non-orthogonal genome-based approaches.</title>
        <authorList>
            <person name="Bowman J.P."/>
        </authorList>
    </citation>
    <scope>NUCLEOTIDE SEQUENCE [LARGE SCALE GENOMIC DNA]</scope>
    <source>
        <strain evidence="5 6">LMG 28164</strain>
    </source>
</reference>
<dbReference type="Pfam" id="PF18443">
    <property type="entry name" value="Tli4_N"/>
    <property type="match status" value="1"/>
</dbReference>
<gene>
    <name evidence="5" type="ORF">NX782_10020</name>
</gene>
<evidence type="ECO:0000313" key="6">
    <source>
        <dbReference type="Proteomes" id="UP001205560"/>
    </source>
</evidence>
<feature type="transmembrane region" description="Helical" evidence="2">
    <location>
        <begin position="12"/>
        <end position="32"/>
    </location>
</feature>
<organism evidence="5 6">
    <name type="scientific">Massilia norwichensis</name>
    <dbReference type="NCBI Taxonomy" id="1442366"/>
    <lineage>
        <taxon>Bacteria</taxon>
        <taxon>Pseudomonadati</taxon>
        <taxon>Pseudomonadota</taxon>
        <taxon>Betaproteobacteria</taxon>
        <taxon>Burkholderiales</taxon>
        <taxon>Oxalobacteraceae</taxon>
        <taxon>Telluria group</taxon>
        <taxon>Massilia</taxon>
    </lineage>
</organism>
<evidence type="ECO:0000256" key="2">
    <source>
        <dbReference type="SAM" id="Phobius"/>
    </source>
</evidence>